<dbReference type="AlphaFoldDB" id="M0M8M5"/>
<dbReference type="EMBL" id="AOMB01000003">
    <property type="protein sequence ID" value="EMA42076.1"/>
    <property type="molecule type" value="Genomic_DNA"/>
</dbReference>
<evidence type="ECO:0000313" key="2">
    <source>
        <dbReference type="Proteomes" id="UP000011566"/>
    </source>
</evidence>
<dbReference type="Proteomes" id="UP000011566">
    <property type="component" value="Unassembled WGS sequence"/>
</dbReference>
<protein>
    <submittedName>
        <fullName evidence="1">Uncharacterized protein</fullName>
    </submittedName>
</protein>
<sequence length="243" mass="26700">MNHIEIAVANADSIAVGHLIHTIEATGVLTMEVVRNVEFASESPRPGDVIRMGVSISDTDDLYVPVIGGIQILVDVLCRIDNDAFVTIVDQVRDTSRPRANDLHDTVAFFDVVLAVDTTPAIHPVVDGFGIVPVLAEELCSTTGCDTSNADEDDLSVLWKFVEVPLEGRVIVFEEFIVDRQIRASGELPLLEVLLAPYIENEWVRFLILYALCDLCRTVSSIAHCIHNYTLEVLKSPGSECQL</sequence>
<keyword evidence="2" id="KW-1185">Reference proteome</keyword>
<organism evidence="1 2">
    <name type="scientific">Halococcus hamelinensis 100A6</name>
    <dbReference type="NCBI Taxonomy" id="1132509"/>
    <lineage>
        <taxon>Archaea</taxon>
        <taxon>Methanobacteriati</taxon>
        <taxon>Methanobacteriota</taxon>
        <taxon>Stenosarchaea group</taxon>
        <taxon>Halobacteria</taxon>
        <taxon>Halobacteriales</taxon>
        <taxon>Halococcaceae</taxon>
        <taxon>Halococcus</taxon>
    </lineage>
</organism>
<accession>M0M8M5</accession>
<evidence type="ECO:0000313" key="1">
    <source>
        <dbReference type="EMBL" id="EMA42076.1"/>
    </source>
</evidence>
<proteinExistence type="predicted"/>
<reference evidence="1 2" key="1">
    <citation type="journal article" date="2014" name="PLoS Genet.">
        <title>Phylogenetically driven sequencing of extremely halophilic archaea reveals strategies for static and dynamic osmo-response.</title>
        <authorList>
            <person name="Becker E.A."/>
            <person name="Seitzer P.M."/>
            <person name="Tritt A."/>
            <person name="Larsen D."/>
            <person name="Krusor M."/>
            <person name="Yao A.I."/>
            <person name="Wu D."/>
            <person name="Madern D."/>
            <person name="Eisen J.A."/>
            <person name="Darling A.E."/>
            <person name="Facciotti M.T."/>
        </authorList>
    </citation>
    <scope>NUCLEOTIDE SEQUENCE [LARGE SCALE GENOMIC DNA]</scope>
    <source>
        <strain evidence="1 2">100A6</strain>
    </source>
</reference>
<name>M0M8M5_9EURY</name>
<gene>
    <name evidence="1" type="ORF">C447_00760</name>
</gene>
<comment type="caution">
    <text evidence="1">The sequence shown here is derived from an EMBL/GenBank/DDBJ whole genome shotgun (WGS) entry which is preliminary data.</text>
</comment>